<organism evidence="2 3">
    <name type="scientific">Solirubrobacter pauli</name>
    <dbReference type="NCBI Taxonomy" id="166793"/>
    <lineage>
        <taxon>Bacteria</taxon>
        <taxon>Bacillati</taxon>
        <taxon>Actinomycetota</taxon>
        <taxon>Thermoleophilia</taxon>
        <taxon>Solirubrobacterales</taxon>
        <taxon>Solirubrobacteraceae</taxon>
        <taxon>Solirubrobacter</taxon>
    </lineage>
</organism>
<keyword evidence="1" id="KW-0472">Membrane</keyword>
<proteinExistence type="predicted"/>
<comment type="caution">
    <text evidence="2">The sequence shown here is derived from an EMBL/GenBank/DDBJ whole genome shotgun (WGS) entry which is preliminary data.</text>
</comment>
<dbReference type="RefSeq" id="WP_121248282.1">
    <property type="nucleotide sequence ID" value="NZ_RBIL01000001.1"/>
</dbReference>
<feature type="transmembrane region" description="Helical" evidence="1">
    <location>
        <begin position="84"/>
        <end position="107"/>
    </location>
</feature>
<accession>A0A660L9T7</accession>
<evidence type="ECO:0000256" key="1">
    <source>
        <dbReference type="SAM" id="Phobius"/>
    </source>
</evidence>
<keyword evidence="1" id="KW-0812">Transmembrane</keyword>
<keyword evidence="1" id="KW-1133">Transmembrane helix</keyword>
<evidence type="ECO:0000313" key="2">
    <source>
        <dbReference type="EMBL" id="RKQ91025.1"/>
    </source>
</evidence>
<dbReference type="EMBL" id="RBIL01000001">
    <property type="protein sequence ID" value="RKQ91025.1"/>
    <property type="molecule type" value="Genomic_DNA"/>
</dbReference>
<reference evidence="2 3" key="1">
    <citation type="submission" date="2018-10" db="EMBL/GenBank/DDBJ databases">
        <title>Genomic Encyclopedia of Archaeal and Bacterial Type Strains, Phase II (KMG-II): from individual species to whole genera.</title>
        <authorList>
            <person name="Goeker M."/>
        </authorList>
    </citation>
    <scope>NUCLEOTIDE SEQUENCE [LARGE SCALE GENOMIC DNA]</scope>
    <source>
        <strain evidence="2 3">DSM 14954</strain>
    </source>
</reference>
<evidence type="ECO:0000313" key="3">
    <source>
        <dbReference type="Proteomes" id="UP000278962"/>
    </source>
</evidence>
<gene>
    <name evidence="2" type="ORF">C8N24_0841</name>
</gene>
<dbReference type="AlphaFoldDB" id="A0A660L9T7"/>
<sequence>MVRRAVLIAFVLAANGLAAWLAVAWSGETIQVCADTFRAGSPSGCTVIDESVAWGAGHLVVLALMLVSLFALARYLLRGARRWLVATLTVAAAFVVVPATYAVPAALNDSGSVRLGKLLDR</sequence>
<dbReference type="Proteomes" id="UP000278962">
    <property type="component" value="Unassembled WGS sequence"/>
</dbReference>
<feature type="transmembrane region" description="Helical" evidence="1">
    <location>
        <begin position="56"/>
        <end position="77"/>
    </location>
</feature>
<name>A0A660L9T7_9ACTN</name>
<protein>
    <submittedName>
        <fullName evidence="2">Uncharacterized protein</fullName>
    </submittedName>
</protein>
<keyword evidence="3" id="KW-1185">Reference proteome</keyword>